<keyword evidence="1" id="KW-0560">Oxidoreductase</keyword>
<proteinExistence type="predicted"/>
<feature type="non-terminal residue" evidence="3">
    <location>
        <position position="184"/>
    </location>
</feature>
<name>A0A424YW40_9EURY</name>
<dbReference type="PANTHER" id="PTHR14239:SF0">
    <property type="entry name" value="F420-DEPENDENT NADP REDUCTASE"/>
    <property type="match status" value="1"/>
</dbReference>
<feature type="domain" description="Pyrroline-5-carboxylate reductase catalytic N-terminal" evidence="2">
    <location>
        <begin position="2"/>
        <end position="102"/>
    </location>
</feature>
<evidence type="ECO:0000259" key="2">
    <source>
        <dbReference type="Pfam" id="PF03807"/>
    </source>
</evidence>
<reference evidence="3 4" key="1">
    <citation type="submission" date="2018-08" db="EMBL/GenBank/DDBJ databases">
        <title>The metabolism and importance of syntrophic acetate oxidation coupled to methane or sulfide production in haloalkaline environments.</title>
        <authorList>
            <person name="Timmers P.H.A."/>
            <person name="Vavourakis C.D."/>
            <person name="Sorokin D.Y."/>
            <person name="Sinninghe Damste J.S."/>
            <person name="Muyzer G."/>
            <person name="Stams A.J.M."/>
            <person name="Plugge C.M."/>
        </authorList>
    </citation>
    <scope>NUCLEOTIDE SEQUENCE [LARGE SCALE GENOMIC DNA]</scope>
    <source>
        <strain evidence="3">MSAO_Arc3</strain>
    </source>
</reference>
<dbReference type="GO" id="GO:0008823">
    <property type="term" value="F:cupric reductase (NADH) activity"/>
    <property type="evidence" value="ECO:0007669"/>
    <property type="project" value="TreeGrafter"/>
</dbReference>
<dbReference type="Gene3D" id="3.40.50.720">
    <property type="entry name" value="NAD(P)-binding Rossmann-like Domain"/>
    <property type="match status" value="1"/>
</dbReference>
<dbReference type="SUPFAM" id="SSF51735">
    <property type="entry name" value="NAD(P)-binding Rossmann-fold domains"/>
    <property type="match status" value="1"/>
</dbReference>
<evidence type="ECO:0000313" key="3">
    <source>
        <dbReference type="EMBL" id="RQD83806.1"/>
    </source>
</evidence>
<dbReference type="GO" id="GO:0005886">
    <property type="term" value="C:plasma membrane"/>
    <property type="evidence" value="ECO:0007669"/>
    <property type="project" value="TreeGrafter"/>
</dbReference>
<dbReference type="PANTHER" id="PTHR14239">
    <property type="entry name" value="DUDULIN-RELATED"/>
    <property type="match status" value="1"/>
</dbReference>
<evidence type="ECO:0000313" key="4">
    <source>
        <dbReference type="Proteomes" id="UP000284763"/>
    </source>
</evidence>
<sequence length="184" mass="20054">MKIAIIGGTGNIGKGFAVRWGSKHEIIVGSRDKQRAENKALEYANLLKDRNMDALITGNTNLGAASEAEVIILAVRYSKVESIIEQLKPVLDRKIIVSVVVPMEKNQCTILPDSDSIQIEATSREDFKADYFCYMTPKLGSAAEEIDAMLPEGIELVSAFHNVPAAKLANLDLDLDYDIGVCGN</sequence>
<gene>
    <name evidence="3" type="ORF">D5R95_06080</name>
</gene>
<dbReference type="EMBL" id="QZAB01000384">
    <property type="protein sequence ID" value="RQD83806.1"/>
    <property type="molecule type" value="Genomic_DNA"/>
</dbReference>
<evidence type="ECO:0000256" key="1">
    <source>
        <dbReference type="ARBA" id="ARBA00023002"/>
    </source>
</evidence>
<protein>
    <submittedName>
        <fullName evidence="3">Coenzyme F420:NADP oxidoreductase</fullName>
    </submittedName>
</protein>
<dbReference type="GO" id="GO:0015677">
    <property type="term" value="P:copper ion import"/>
    <property type="evidence" value="ECO:0007669"/>
    <property type="project" value="TreeGrafter"/>
</dbReference>
<dbReference type="AlphaFoldDB" id="A0A424YW40"/>
<organism evidence="3 4">
    <name type="scientific">Methanosalsum natronophilum</name>
    <dbReference type="NCBI Taxonomy" id="768733"/>
    <lineage>
        <taxon>Archaea</taxon>
        <taxon>Methanobacteriati</taxon>
        <taxon>Methanobacteriota</taxon>
        <taxon>Stenosarchaea group</taxon>
        <taxon>Methanomicrobia</taxon>
        <taxon>Methanosarcinales</taxon>
        <taxon>Methanosarcinaceae</taxon>
        <taxon>Methanosalsum</taxon>
    </lineage>
</organism>
<dbReference type="GO" id="GO:0052851">
    <property type="term" value="F:ferric-chelate reductase (NADPH) activity"/>
    <property type="evidence" value="ECO:0007669"/>
    <property type="project" value="TreeGrafter"/>
</dbReference>
<accession>A0A424YW40</accession>
<dbReference type="Proteomes" id="UP000284763">
    <property type="component" value="Unassembled WGS sequence"/>
</dbReference>
<dbReference type="Pfam" id="PF03807">
    <property type="entry name" value="F420_oxidored"/>
    <property type="match status" value="1"/>
</dbReference>
<dbReference type="InterPro" id="IPR028939">
    <property type="entry name" value="P5C_Rdtase_cat_N"/>
</dbReference>
<dbReference type="InterPro" id="IPR036291">
    <property type="entry name" value="NAD(P)-bd_dom_sf"/>
</dbReference>
<comment type="caution">
    <text evidence="3">The sequence shown here is derived from an EMBL/GenBank/DDBJ whole genome shotgun (WGS) entry which is preliminary data.</text>
</comment>
<dbReference type="InterPro" id="IPR051267">
    <property type="entry name" value="STEAP_metalloreductase"/>
</dbReference>